<dbReference type="InterPro" id="IPR036412">
    <property type="entry name" value="HAD-like_sf"/>
</dbReference>
<dbReference type="InterPro" id="IPR006379">
    <property type="entry name" value="HAD-SF_hydro_IIB"/>
</dbReference>
<dbReference type="Gene3D" id="3.30.1240.10">
    <property type="match status" value="1"/>
</dbReference>
<dbReference type="SUPFAM" id="SSF56784">
    <property type="entry name" value="HAD-like"/>
    <property type="match status" value="1"/>
</dbReference>
<name>A0A7X2YY23_9BACL</name>
<dbReference type="Proteomes" id="UP000447876">
    <property type="component" value="Unassembled WGS sequence"/>
</dbReference>
<dbReference type="GO" id="GO:0016791">
    <property type="term" value="F:phosphatase activity"/>
    <property type="evidence" value="ECO:0007669"/>
    <property type="project" value="TreeGrafter"/>
</dbReference>
<dbReference type="Pfam" id="PF08282">
    <property type="entry name" value="Hydrolase_3"/>
    <property type="match status" value="1"/>
</dbReference>
<dbReference type="GO" id="GO:0005829">
    <property type="term" value="C:cytosol"/>
    <property type="evidence" value="ECO:0007669"/>
    <property type="project" value="TreeGrafter"/>
</dbReference>
<evidence type="ECO:0000313" key="2">
    <source>
        <dbReference type="Proteomes" id="UP000447876"/>
    </source>
</evidence>
<dbReference type="AlphaFoldDB" id="A0A7X2YY23"/>
<dbReference type="OrthoDB" id="9790031at2"/>
<dbReference type="InterPro" id="IPR000150">
    <property type="entry name" value="Cof"/>
</dbReference>
<dbReference type="InterPro" id="IPR023214">
    <property type="entry name" value="HAD_sf"/>
</dbReference>
<dbReference type="NCBIfam" id="TIGR01484">
    <property type="entry name" value="HAD-SF-IIB"/>
    <property type="match status" value="1"/>
</dbReference>
<evidence type="ECO:0000313" key="1">
    <source>
        <dbReference type="EMBL" id="MUG43613.1"/>
    </source>
</evidence>
<dbReference type="PANTHER" id="PTHR10000">
    <property type="entry name" value="PHOSPHOSERINE PHOSPHATASE"/>
    <property type="match status" value="1"/>
</dbReference>
<dbReference type="SFLD" id="SFLDG01140">
    <property type="entry name" value="C2.B:_Phosphomannomutase_and_P"/>
    <property type="match status" value="1"/>
</dbReference>
<reference evidence="1 2" key="1">
    <citation type="submission" date="2019-11" db="EMBL/GenBank/DDBJ databases">
        <title>Draft genome sequences of five Paenibacillus species of dairy origin.</title>
        <authorList>
            <person name="Olajide A.M."/>
            <person name="Chen S."/>
            <person name="Lapointe G."/>
        </authorList>
    </citation>
    <scope>NUCLEOTIDE SEQUENCE [LARGE SCALE GENOMIC DNA]</scope>
    <source>
        <strain evidence="1 2">12CR55</strain>
    </source>
</reference>
<dbReference type="GO" id="GO:0000287">
    <property type="term" value="F:magnesium ion binding"/>
    <property type="evidence" value="ECO:0007669"/>
    <property type="project" value="TreeGrafter"/>
</dbReference>
<dbReference type="Gene3D" id="3.40.50.1000">
    <property type="entry name" value="HAD superfamily/HAD-like"/>
    <property type="match status" value="1"/>
</dbReference>
<sequence length="271" mass="29953">MRYKLIALDVDGTLLNDDHELTPGTAETIKKIAEQGTEFVLCTGRAPGNSIPFMKQMGLSGYVITHNGAATVNIETLEIVHEFEISPLTLAPYLDYCRDNGVHFDVNTTFALYVQGAAGLSQEALDMYKQFMMVPKELPRWADLSEPIVKVTVSGHKDELDKVYADWSKWDNSEFNVLRSGDFFIDITHKDSSKGAALRKLAEKRGIPAENVMAVGNYYNDISMLTYAGLSIAMDNSPLEVKAAAKAVTASNNEEGVKLALEKYCLEESVR</sequence>
<accession>A0A7X2YY23</accession>
<dbReference type="NCBIfam" id="TIGR00099">
    <property type="entry name" value="Cof-subfamily"/>
    <property type="match status" value="1"/>
</dbReference>
<dbReference type="RefSeq" id="WP_155609094.1">
    <property type="nucleotide sequence ID" value="NZ_WNZW01000001.1"/>
</dbReference>
<keyword evidence="1" id="KW-0378">Hydrolase</keyword>
<gene>
    <name evidence="1" type="ORF">GNP95_01115</name>
</gene>
<dbReference type="PANTHER" id="PTHR10000:SF8">
    <property type="entry name" value="HAD SUPERFAMILY HYDROLASE-LIKE, TYPE 3"/>
    <property type="match status" value="1"/>
</dbReference>
<dbReference type="PROSITE" id="PS01228">
    <property type="entry name" value="COF_1"/>
    <property type="match status" value="1"/>
</dbReference>
<dbReference type="CDD" id="cd07516">
    <property type="entry name" value="HAD_Pase"/>
    <property type="match status" value="1"/>
</dbReference>
<organism evidence="1 2">
    <name type="scientific">Paenibacillus woosongensis</name>
    <dbReference type="NCBI Taxonomy" id="307580"/>
    <lineage>
        <taxon>Bacteria</taxon>
        <taxon>Bacillati</taxon>
        <taxon>Bacillota</taxon>
        <taxon>Bacilli</taxon>
        <taxon>Bacillales</taxon>
        <taxon>Paenibacillaceae</taxon>
        <taxon>Paenibacillus</taxon>
    </lineage>
</organism>
<proteinExistence type="predicted"/>
<dbReference type="EMBL" id="WNZW01000001">
    <property type="protein sequence ID" value="MUG43613.1"/>
    <property type="molecule type" value="Genomic_DNA"/>
</dbReference>
<protein>
    <submittedName>
        <fullName evidence="1">Cof-type HAD-IIB family hydrolase</fullName>
    </submittedName>
</protein>
<dbReference type="SFLD" id="SFLDS00003">
    <property type="entry name" value="Haloacid_Dehalogenase"/>
    <property type="match status" value="1"/>
</dbReference>
<comment type="caution">
    <text evidence="1">The sequence shown here is derived from an EMBL/GenBank/DDBJ whole genome shotgun (WGS) entry which is preliminary data.</text>
</comment>